<dbReference type="SUPFAM" id="SSF56349">
    <property type="entry name" value="DNA breaking-rejoining enzymes"/>
    <property type="match status" value="1"/>
</dbReference>
<feature type="non-terminal residue" evidence="2">
    <location>
        <position position="98"/>
    </location>
</feature>
<keyword evidence="1" id="KW-0233">DNA recombination</keyword>
<dbReference type="GO" id="GO:0015074">
    <property type="term" value="P:DNA integration"/>
    <property type="evidence" value="ECO:0007669"/>
    <property type="project" value="InterPro"/>
</dbReference>
<keyword evidence="3" id="KW-1185">Reference proteome</keyword>
<dbReference type="AlphaFoldDB" id="A0A9Q1AYH4"/>
<dbReference type="InterPro" id="IPR013762">
    <property type="entry name" value="Integrase-like_cat_sf"/>
</dbReference>
<proteinExistence type="predicted"/>
<dbReference type="EMBL" id="JAPFRF010000010">
    <property type="protein sequence ID" value="KAJ7319882.1"/>
    <property type="molecule type" value="Genomic_DNA"/>
</dbReference>
<evidence type="ECO:0000256" key="1">
    <source>
        <dbReference type="ARBA" id="ARBA00023172"/>
    </source>
</evidence>
<organism evidence="2 3">
    <name type="scientific">Phrynocephalus forsythii</name>
    <dbReference type="NCBI Taxonomy" id="171643"/>
    <lineage>
        <taxon>Eukaryota</taxon>
        <taxon>Metazoa</taxon>
        <taxon>Chordata</taxon>
        <taxon>Craniata</taxon>
        <taxon>Vertebrata</taxon>
        <taxon>Euteleostomi</taxon>
        <taxon>Lepidosauria</taxon>
        <taxon>Squamata</taxon>
        <taxon>Bifurcata</taxon>
        <taxon>Unidentata</taxon>
        <taxon>Episquamata</taxon>
        <taxon>Toxicofera</taxon>
        <taxon>Iguania</taxon>
        <taxon>Acrodonta</taxon>
        <taxon>Agamidae</taxon>
        <taxon>Agaminae</taxon>
        <taxon>Phrynocephalus</taxon>
    </lineage>
</organism>
<name>A0A9Q1AYH4_9SAUR</name>
<dbReference type="InterPro" id="IPR011010">
    <property type="entry name" value="DNA_brk_join_enz"/>
</dbReference>
<accession>A0A9Q1AYH4</accession>
<reference evidence="2" key="1">
    <citation type="journal article" date="2023" name="DNA Res.">
        <title>Chromosome-level genome assembly of Phrynocephalus forsythii using third-generation DNA sequencing and Hi-C analysis.</title>
        <authorList>
            <person name="Qi Y."/>
            <person name="Zhao W."/>
            <person name="Zhao Y."/>
            <person name="Niu C."/>
            <person name="Cao S."/>
            <person name="Zhang Y."/>
        </authorList>
    </citation>
    <scope>NUCLEOTIDE SEQUENCE</scope>
    <source>
        <tissue evidence="2">Muscle</tissue>
    </source>
</reference>
<dbReference type="OrthoDB" id="6110137at2759"/>
<comment type="caution">
    <text evidence="2">The sequence shown here is derived from an EMBL/GenBank/DDBJ whole genome shotgun (WGS) entry which is preliminary data.</text>
</comment>
<dbReference type="GO" id="GO:0006310">
    <property type="term" value="P:DNA recombination"/>
    <property type="evidence" value="ECO:0007669"/>
    <property type="project" value="UniProtKB-KW"/>
</dbReference>
<sequence>RANLALTAKAITFRLHRSKTDQKGKGELTVLQHCADPILCLVHALKGFLACRGDTAGPLFRHQDGSSLTKFQFLKVTNATLPGWEHLFALLAPIPSEL</sequence>
<evidence type="ECO:0000313" key="3">
    <source>
        <dbReference type="Proteomes" id="UP001142489"/>
    </source>
</evidence>
<dbReference type="Gene3D" id="1.10.443.10">
    <property type="entry name" value="Intergrase catalytic core"/>
    <property type="match status" value="1"/>
</dbReference>
<evidence type="ECO:0000313" key="2">
    <source>
        <dbReference type="EMBL" id="KAJ7319882.1"/>
    </source>
</evidence>
<feature type="non-terminal residue" evidence="2">
    <location>
        <position position="1"/>
    </location>
</feature>
<dbReference type="GO" id="GO:0003677">
    <property type="term" value="F:DNA binding"/>
    <property type="evidence" value="ECO:0007669"/>
    <property type="project" value="InterPro"/>
</dbReference>
<dbReference type="Proteomes" id="UP001142489">
    <property type="component" value="Unassembled WGS sequence"/>
</dbReference>
<gene>
    <name evidence="2" type="ORF">JRQ81_019393</name>
</gene>
<protein>
    <submittedName>
        <fullName evidence="2">Uncharacterized protein</fullName>
    </submittedName>
</protein>